<dbReference type="RefSeq" id="WP_247874870.1">
    <property type="nucleotide sequence ID" value="NZ_CP007794.1"/>
</dbReference>
<protein>
    <recommendedName>
        <fullName evidence="2">Aminoglycoside phosphotransferase domain-containing protein</fullName>
    </recommendedName>
</protein>
<evidence type="ECO:0000259" key="2">
    <source>
        <dbReference type="Pfam" id="PF01636"/>
    </source>
</evidence>
<feature type="domain" description="Aminoglycoside phosphotransferase" evidence="2">
    <location>
        <begin position="128"/>
        <end position="302"/>
    </location>
</feature>
<dbReference type="InterPro" id="IPR002575">
    <property type="entry name" value="Aminoglycoside_PTrfase"/>
</dbReference>
<organism evidence="3 4">
    <name type="scientific">Azospirillum argentinense</name>
    <dbReference type="NCBI Taxonomy" id="2970906"/>
    <lineage>
        <taxon>Bacteria</taxon>
        <taxon>Pseudomonadati</taxon>
        <taxon>Pseudomonadota</taxon>
        <taxon>Alphaproteobacteria</taxon>
        <taxon>Rhodospirillales</taxon>
        <taxon>Azospirillaceae</taxon>
        <taxon>Azospirillum</taxon>
    </lineage>
</organism>
<sequence length="527" mass="56500">MQHAASDPKQDPAPGPTPGSIPMAAAFLADPASHGGAAVQRVETHAAIVFLAGDRAYKLKRAVRYPYLDYSTVERRRMACVEELRLNRRTAPSLYLGLDSVVRRSDGSLAFGGEEVKGGTALDWLVVMRRFPQDALLDRMAERGGLDDALIRDLADAVTAFHAAAEPRPDSGGAVAMREVVEGSIAELRAGSSLFPPARVERLGKRSAEALDRLAPLLEERRRGGFVRHCHGDLHLRNIVLLDGKPVLFDGIEFDERLAVIDVAYDLAFLLMDLERRGLRPLGNAFLNRSLDAAEDYGALALLPLFLSARAAIRAKVAASTAALRPDEDAARRLEREAAAYLEHAVAALEPPPPRLVAIGGLSGSGKTRLARALAPSLGASPGAVVLRSDALRKRLFGIGETERLPAEAYTPAVTERVYAGLLERARTALAAGHAVVLDAVHARPEERAAAAALSAEAGVRFDGIWLDAPLDTRIARIAGRRGDASDATAEVAERQTVYDLGPLEWLRTNAGRDAGETLAAVLERLV</sequence>
<dbReference type="SUPFAM" id="SSF56112">
    <property type="entry name" value="Protein kinase-like (PK-like)"/>
    <property type="match status" value="1"/>
</dbReference>
<dbReference type="InterPro" id="IPR011009">
    <property type="entry name" value="Kinase-like_dom_sf"/>
</dbReference>
<geneLocation type="plasmid" evidence="3 4">
    <name>AbAZ39_p1</name>
</geneLocation>
<dbReference type="AlphaFoldDB" id="A0A060DHI9"/>
<dbReference type="Gene3D" id="3.90.1200.10">
    <property type="match status" value="1"/>
</dbReference>
<feature type="compositionally biased region" description="Basic and acidic residues" evidence="1">
    <location>
        <begin position="1"/>
        <end position="10"/>
    </location>
</feature>
<evidence type="ECO:0000313" key="3">
    <source>
        <dbReference type="EMBL" id="AIB13636.1"/>
    </source>
</evidence>
<gene>
    <name evidence="3" type="ORF">ABAZ39_17005</name>
</gene>
<keyword evidence="3" id="KW-0614">Plasmid</keyword>
<feature type="region of interest" description="Disordered" evidence="1">
    <location>
        <begin position="1"/>
        <end position="23"/>
    </location>
</feature>
<dbReference type="InterPro" id="IPR052732">
    <property type="entry name" value="Cell-binding_unc_protein"/>
</dbReference>
<dbReference type="Gene3D" id="3.40.50.300">
    <property type="entry name" value="P-loop containing nucleotide triphosphate hydrolases"/>
    <property type="match status" value="1"/>
</dbReference>
<evidence type="ECO:0000313" key="4">
    <source>
        <dbReference type="Proteomes" id="UP000027186"/>
    </source>
</evidence>
<dbReference type="InterPro" id="IPR027417">
    <property type="entry name" value="P-loop_NTPase"/>
</dbReference>
<dbReference type="Pfam" id="PF13671">
    <property type="entry name" value="AAA_33"/>
    <property type="match status" value="1"/>
</dbReference>
<accession>A0A060DHI9</accession>
<proteinExistence type="predicted"/>
<dbReference type="EMBL" id="CP007794">
    <property type="protein sequence ID" value="AIB13636.1"/>
    <property type="molecule type" value="Genomic_DNA"/>
</dbReference>
<dbReference type="PANTHER" id="PTHR43883">
    <property type="entry name" value="SLR0207 PROTEIN"/>
    <property type="match status" value="1"/>
</dbReference>
<name>A0A060DHI9_9PROT</name>
<dbReference type="SUPFAM" id="SSF52540">
    <property type="entry name" value="P-loop containing nucleoside triphosphate hydrolases"/>
    <property type="match status" value="1"/>
</dbReference>
<dbReference type="Proteomes" id="UP000027186">
    <property type="component" value="Plasmid AbAZ39_p1"/>
</dbReference>
<dbReference type="PANTHER" id="PTHR43883:SF1">
    <property type="entry name" value="GLUCONOKINASE"/>
    <property type="match status" value="1"/>
</dbReference>
<reference evidence="3 4" key="1">
    <citation type="journal article" date="2014" name="Genome Announc.">
        <title>Complete Genome Sequence of the Model Rhizosphere Strain Azospirillum brasilense Az39, Successfully Applied in Agriculture.</title>
        <authorList>
            <person name="Rivera D."/>
            <person name="Revale S."/>
            <person name="Molina R."/>
            <person name="Gualpa J."/>
            <person name="Puente M."/>
            <person name="Maroniche G."/>
            <person name="Paris G."/>
            <person name="Baker D."/>
            <person name="Clavijo B."/>
            <person name="McLay K."/>
            <person name="Spaepen S."/>
            <person name="Perticari A."/>
            <person name="Vazquez M."/>
            <person name="Wisniewski-Dye F."/>
            <person name="Watkins C."/>
            <person name="Martinez-Abarca F."/>
            <person name="Vanderleyden J."/>
            <person name="Cassan F."/>
        </authorList>
    </citation>
    <scope>NUCLEOTIDE SEQUENCE [LARGE SCALE GENOMIC DNA]</scope>
    <source>
        <strain evidence="3 4">Az39</strain>
        <plasmid evidence="3">AbAZ39_p1</plasmid>
    </source>
</reference>
<dbReference type="Pfam" id="PF01636">
    <property type="entry name" value="APH"/>
    <property type="match status" value="1"/>
</dbReference>
<evidence type="ECO:0000256" key="1">
    <source>
        <dbReference type="SAM" id="MobiDB-lite"/>
    </source>
</evidence>
<dbReference type="KEGG" id="abq:ABAZ39_17005"/>